<protein>
    <submittedName>
        <fullName evidence="1">Uncharacterized protein</fullName>
    </submittedName>
</protein>
<accession>A0A3M8ANX2</accession>
<reference evidence="1 2" key="1">
    <citation type="submission" date="2018-10" db="EMBL/GenBank/DDBJ databases">
        <title>Phylogenomics of Brevibacillus.</title>
        <authorList>
            <person name="Dunlap C."/>
        </authorList>
    </citation>
    <scope>NUCLEOTIDE SEQUENCE [LARGE SCALE GENOMIC DNA]</scope>
    <source>
        <strain evidence="1 2">DSM 100115</strain>
    </source>
</reference>
<keyword evidence="2" id="KW-1185">Reference proteome</keyword>
<name>A0A3M8ANX2_9BACL</name>
<evidence type="ECO:0000313" key="2">
    <source>
        <dbReference type="Proteomes" id="UP000268829"/>
    </source>
</evidence>
<proteinExistence type="predicted"/>
<gene>
    <name evidence="1" type="ORF">EDM57_20925</name>
</gene>
<organism evidence="1 2">
    <name type="scientific">Brevibacillus gelatini</name>
    <dbReference type="NCBI Taxonomy" id="1655277"/>
    <lineage>
        <taxon>Bacteria</taxon>
        <taxon>Bacillati</taxon>
        <taxon>Bacillota</taxon>
        <taxon>Bacilli</taxon>
        <taxon>Bacillales</taxon>
        <taxon>Paenibacillaceae</taxon>
        <taxon>Brevibacillus</taxon>
    </lineage>
</organism>
<dbReference type="AlphaFoldDB" id="A0A3M8ANX2"/>
<dbReference type="Proteomes" id="UP000268829">
    <property type="component" value="Unassembled WGS sequence"/>
</dbReference>
<sequence>MILSGKAGRKALWNQHKAPNQKKEYKWDKMGLNTGNGLFPNRKNVVMGDRLTKYGERVYFRGKIFGFIGIYVMKCNLVGK</sequence>
<evidence type="ECO:0000313" key="1">
    <source>
        <dbReference type="EMBL" id="RNB52773.1"/>
    </source>
</evidence>
<comment type="caution">
    <text evidence="1">The sequence shown here is derived from an EMBL/GenBank/DDBJ whole genome shotgun (WGS) entry which is preliminary data.</text>
</comment>
<dbReference type="EMBL" id="RHHS01000054">
    <property type="protein sequence ID" value="RNB52773.1"/>
    <property type="molecule type" value="Genomic_DNA"/>
</dbReference>